<evidence type="ECO:0000313" key="3">
    <source>
        <dbReference type="Proteomes" id="UP001151760"/>
    </source>
</evidence>
<feature type="region of interest" description="Disordered" evidence="1">
    <location>
        <begin position="80"/>
        <end position="120"/>
    </location>
</feature>
<feature type="compositionally biased region" description="Basic and acidic residues" evidence="1">
    <location>
        <begin position="303"/>
        <end position="313"/>
    </location>
</feature>
<dbReference type="Proteomes" id="UP001151760">
    <property type="component" value="Unassembled WGS sequence"/>
</dbReference>
<evidence type="ECO:0000256" key="1">
    <source>
        <dbReference type="SAM" id="MobiDB-lite"/>
    </source>
</evidence>
<evidence type="ECO:0000313" key="2">
    <source>
        <dbReference type="EMBL" id="GJT76548.1"/>
    </source>
</evidence>
<organism evidence="2 3">
    <name type="scientific">Tanacetum coccineum</name>
    <dbReference type="NCBI Taxonomy" id="301880"/>
    <lineage>
        <taxon>Eukaryota</taxon>
        <taxon>Viridiplantae</taxon>
        <taxon>Streptophyta</taxon>
        <taxon>Embryophyta</taxon>
        <taxon>Tracheophyta</taxon>
        <taxon>Spermatophyta</taxon>
        <taxon>Magnoliopsida</taxon>
        <taxon>eudicotyledons</taxon>
        <taxon>Gunneridae</taxon>
        <taxon>Pentapetalae</taxon>
        <taxon>asterids</taxon>
        <taxon>campanulids</taxon>
        <taxon>Asterales</taxon>
        <taxon>Asteraceae</taxon>
        <taxon>Asteroideae</taxon>
        <taxon>Anthemideae</taxon>
        <taxon>Anthemidinae</taxon>
        <taxon>Tanacetum</taxon>
    </lineage>
</organism>
<proteinExistence type="predicted"/>
<feature type="compositionally biased region" description="Basic and acidic residues" evidence="1">
    <location>
        <begin position="213"/>
        <end position="258"/>
    </location>
</feature>
<reference evidence="2" key="2">
    <citation type="submission" date="2022-01" db="EMBL/GenBank/DDBJ databases">
        <authorList>
            <person name="Yamashiro T."/>
            <person name="Shiraishi A."/>
            <person name="Satake H."/>
            <person name="Nakayama K."/>
        </authorList>
    </citation>
    <scope>NUCLEOTIDE SEQUENCE</scope>
</reference>
<protein>
    <submittedName>
        <fullName evidence="2">Uncharacterized protein</fullName>
    </submittedName>
</protein>
<dbReference type="EMBL" id="BQNB010018634">
    <property type="protein sequence ID" value="GJT76548.1"/>
    <property type="molecule type" value="Genomic_DNA"/>
</dbReference>
<name>A0ABQ5GLY8_9ASTR</name>
<sequence length="378" mass="42978">MEMQSFMRLLTFLREAPFTMLSLYITAKVAGKPVSISEASIRIFLDIQLKSVPVPLDHFPVNALTSKVFSFMVKKVHVEPQSDLSPRPSPTTHIPDSIPESSGRNHGGQSSSDKSLSGNEGDMTLQSVYDLCISLCTQVTDQAKEIKHFKAQIKKLKKKAKPVIAHHKAWGRKPAKAEPSVHKDPLFDELVDDTLDYMDTENAQDMGRTRFVVRKEKEREEKEVSTDDALGTDKEKVSTDKEKDSTDKEKDSTDRPDEVFLNMSQAKAVSREKEKGVELKDVENIKRPRLTSTRSLLTLKSLPKIDPKDKGSDTESEDINETKKKFKMLAHDEEIARKMQEDWETEEERKRLAKEEATNAALIKTLMTSKQEWKLIDF</sequence>
<accession>A0ABQ5GLY8</accession>
<comment type="caution">
    <text evidence="2">The sequence shown here is derived from an EMBL/GenBank/DDBJ whole genome shotgun (WGS) entry which is preliminary data.</text>
</comment>
<reference evidence="2" key="1">
    <citation type="journal article" date="2022" name="Int. J. Mol. Sci.">
        <title>Draft Genome of Tanacetum Coccineum: Genomic Comparison of Closely Related Tanacetum-Family Plants.</title>
        <authorList>
            <person name="Yamashiro T."/>
            <person name="Shiraishi A."/>
            <person name="Nakayama K."/>
            <person name="Satake H."/>
        </authorList>
    </citation>
    <scope>NUCLEOTIDE SEQUENCE</scope>
</reference>
<feature type="region of interest" description="Disordered" evidence="1">
    <location>
        <begin position="301"/>
        <end position="321"/>
    </location>
</feature>
<feature type="region of interest" description="Disordered" evidence="1">
    <location>
        <begin position="208"/>
        <end position="283"/>
    </location>
</feature>
<gene>
    <name evidence="2" type="ORF">Tco_1043273</name>
</gene>
<feature type="compositionally biased region" description="Polar residues" evidence="1">
    <location>
        <begin position="90"/>
        <end position="118"/>
    </location>
</feature>
<keyword evidence="3" id="KW-1185">Reference proteome</keyword>
<feature type="compositionally biased region" description="Basic and acidic residues" evidence="1">
    <location>
        <begin position="269"/>
        <end position="283"/>
    </location>
</feature>